<feature type="compositionally biased region" description="Pro residues" evidence="1">
    <location>
        <begin position="269"/>
        <end position="282"/>
    </location>
</feature>
<dbReference type="Pfam" id="PF16566">
    <property type="entry name" value="CREPT"/>
    <property type="match status" value="1"/>
</dbReference>
<feature type="compositionally biased region" description="Pro residues" evidence="1">
    <location>
        <begin position="424"/>
        <end position="436"/>
    </location>
</feature>
<organism evidence="2 3">
    <name type="scientific">Apolygus lucorum</name>
    <name type="common">Small green plant bug</name>
    <name type="synonym">Lygocoris lucorum</name>
    <dbReference type="NCBI Taxonomy" id="248454"/>
    <lineage>
        <taxon>Eukaryota</taxon>
        <taxon>Metazoa</taxon>
        <taxon>Ecdysozoa</taxon>
        <taxon>Arthropoda</taxon>
        <taxon>Hexapoda</taxon>
        <taxon>Insecta</taxon>
        <taxon>Pterygota</taxon>
        <taxon>Neoptera</taxon>
        <taxon>Paraneoptera</taxon>
        <taxon>Hemiptera</taxon>
        <taxon>Heteroptera</taxon>
        <taxon>Panheteroptera</taxon>
        <taxon>Cimicomorpha</taxon>
        <taxon>Miridae</taxon>
        <taxon>Mirini</taxon>
        <taxon>Apolygus</taxon>
    </lineage>
</organism>
<feature type="region of interest" description="Disordered" evidence="1">
    <location>
        <begin position="420"/>
        <end position="445"/>
    </location>
</feature>
<dbReference type="Gene3D" id="6.10.250.2560">
    <property type="match status" value="1"/>
</dbReference>
<gene>
    <name evidence="2" type="ORF">GE061_003503</name>
</gene>
<comment type="caution">
    <text evidence="2">The sequence shown here is derived from an EMBL/GenBank/DDBJ whole genome shotgun (WGS) entry which is preliminary data.</text>
</comment>
<feature type="compositionally biased region" description="Polar residues" evidence="1">
    <location>
        <begin position="655"/>
        <end position="667"/>
    </location>
</feature>
<dbReference type="Proteomes" id="UP000466442">
    <property type="component" value="Unassembled WGS sequence"/>
</dbReference>
<dbReference type="GO" id="GO:0000993">
    <property type="term" value="F:RNA polymerase II complex binding"/>
    <property type="evidence" value="ECO:0007669"/>
    <property type="project" value="TreeGrafter"/>
</dbReference>
<dbReference type="EMBL" id="WIXP02000011">
    <property type="protein sequence ID" value="KAF6203089.1"/>
    <property type="molecule type" value="Genomic_DNA"/>
</dbReference>
<dbReference type="PROSITE" id="PS51391">
    <property type="entry name" value="CID"/>
    <property type="match status" value="1"/>
</dbReference>
<feature type="region of interest" description="Disordered" evidence="1">
    <location>
        <begin position="570"/>
        <end position="881"/>
    </location>
</feature>
<sequence>MSKFSEHDFEQKLFKLKDSHDSIASLSTWCLSNVDNHSKVVATWLGALKKVKMDHRVLLFYLANDIIQYSKKKGLPYVGTFAPALQKATTMVRDPTIRNKILRIFKIWDERNIYDEQYLVDLSRLLTRGHKTANRIDLEDFQPNLLYSRLKSCQTLEEDTDSKMKSLIENPMPLTDTERLRTTLKNRKASEDVILEIDEGIKKISAFISALEAEIKERTGLIDLLEISEQYYEKELGEAKIVSNAYKCFTNRVKSVKKKLDEKIESLPSPVPTPSPTAPSPEPEMDTTDERAGFEFTPSTGGASFMDGSLFSNQSVAAEFETYYAGATSGDKKEAETAYSPTSAFNGADSFNETAPLIADISPIKPPVLPPKGLLQNNVVLPIHPLIPPPPPPPPPVAVPPLTIPPINVPPVFNYFRPITADTTPPPPPPLPPPESVPALDQSSTSHYNSTFYESAAVSDCSSEGLKIEVISSPNKDHQSLSTLLESMVAAESNVSLPPPPVPPQMDFGGWGDNADYWESPESPPMFEKEGLPPPSLADVGLIGGPDVDMRTKDVDHRNLISLTGGIEEDWDFPPTIEQPNVNEDMEMSDEDVTREDGGVKHDMTFPILSIEPEVNNKARNDTNNIEKHSPQVDVSPKPVFQSIRSMELEEPNVISPNSGVDNQQLPKTPPAAPYQPSTPRNPAPYLVPPPPPPSSIPNPHSSTPEDEDPNKMWMNPFPPPPPVPPAMSQFGNSPRPPNFNNQGPPQQMRFDQPMPPRGFQPPPPPPPYPPLPGNNNFHRFPGAQSPLPSQEPMAQVPFKGPHPPMGQSIPRFETPGTMNQFEPASPQRPARPQFYGGFRPRFEQRNFAGGRQPFFRGGSPQRFMGHPFRPPRQRFPSQRF</sequence>
<dbReference type="InterPro" id="IPR008942">
    <property type="entry name" value="ENTH_VHS"/>
</dbReference>
<dbReference type="PANTHER" id="PTHR12460">
    <property type="entry name" value="CYCLIN-DEPENDENT KINASE INHIBITOR-RELATED PROTEIN"/>
    <property type="match status" value="1"/>
</dbReference>
<dbReference type="OrthoDB" id="10069473at2759"/>
<dbReference type="SMART" id="SM00582">
    <property type="entry name" value="RPR"/>
    <property type="match status" value="1"/>
</dbReference>
<evidence type="ECO:0000256" key="1">
    <source>
        <dbReference type="SAM" id="MobiDB-lite"/>
    </source>
</evidence>
<dbReference type="InterPro" id="IPR032337">
    <property type="entry name" value="RPRD1A/B_C"/>
</dbReference>
<dbReference type="PRINTS" id="PR01217">
    <property type="entry name" value="PRICHEXTENSN"/>
</dbReference>
<proteinExistence type="predicted"/>
<feature type="compositionally biased region" description="Pro residues" evidence="1">
    <location>
        <begin position="680"/>
        <end position="697"/>
    </location>
</feature>
<accession>A0A6A4JFN1</accession>
<dbReference type="Pfam" id="PF04818">
    <property type="entry name" value="CID"/>
    <property type="match status" value="1"/>
</dbReference>
<feature type="compositionally biased region" description="Basic and acidic residues" evidence="1">
    <location>
        <begin position="595"/>
        <end position="604"/>
    </location>
</feature>
<feature type="compositionally biased region" description="Acidic residues" evidence="1">
    <location>
        <begin position="584"/>
        <end position="594"/>
    </location>
</feature>
<feature type="compositionally biased region" description="Basic and acidic residues" evidence="1">
    <location>
        <begin position="615"/>
        <end position="631"/>
    </location>
</feature>
<feature type="compositionally biased region" description="Low complexity" evidence="1">
    <location>
        <begin position="739"/>
        <end position="748"/>
    </location>
</feature>
<name>A0A6A4JFN1_APOLU</name>
<evidence type="ECO:0000313" key="3">
    <source>
        <dbReference type="Proteomes" id="UP000466442"/>
    </source>
</evidence>
<dbReference type="Gene3D" id="1.25.40.90">
    <property type="match status" value="1"/>
</dbReference>
<dbReference type="GO" id="GO:0031124">
    <property type="term" value="P:mRNA 3'-end processing"/>
    <property type="evidence" value="ECO:0007669"/>
    <property type="project" value="TreeGrafter"/>
</dbReference>
<dbReference type="InterPro" id="IPR006569">
    <property type="entry name" value="CID_dom"/>
</dbReference>
<evidence type="ECO:0000313" key="2">
    <source>
        <dbReference type="EMBL" id="KAF6203089.1"/>
    </source>
</evidence>
<feature type="compositionally biased region" description="Pro residues" evidence="1">
    <location>
        <begin position="717"/>
        <end position="726"/>
    </location>
</feature>
<reference evidence="2" key="1">
    <citation type="journal article" date="2021" name="Mol. Ecol. Resour.">
        <title>Apolygus lucorum genome provides insights into omnivorousness and mesophyll feeding.</title>
        <authorList>
            <person name="Liu Y."/>
            <person name="Liu H."/>
            <person name="Wang H."/>
            <person name="Huang T."/>
            <person name="Liu B."/>
            <person name="Yang B."/>
            <person name="Yin L."/>
            <person name="Li B."/>
            <person name="Zhang Y."/>
            <person name="Zhang S."/>
            <person name="Jiang F."/>
            <person name="Zhang X."/>
            <person name="Ren Y."/>
            <person name="Wang B."/>
            <person name="Wang S."/>
            <person name="Lu Y."/>
            <person name="Wu K."/>
            <person name="Fan W."/>
            <person name="Wang G."/>
        </authorList>
    </citation>
    <scope>NUCLEOTIDE SEQUENCE</scope>
    <source>
        <strain evidence="2">12Hb</strain>
    </source>
</reference>
<feature type="compositionally biased region" description="Pro residues" evidence="1">
    <location>
        <begin position="754"/>
        <end position="773"/>
    </location>
</feature>
<dbReference type="AlphaFoldDB" id="A0A6A4JFN1"/>
<dbReference type="CDD" id="cd16981">
    <property type="entry name" value="CID_RPRD_like"/>
    <property type="match status" value="1"/>
</dbReference>
<dbReference type="PANTHER" id="PTHR12460:SF40">
    <property type="entry name" value="REGULATION OF NUCLEAR PRE-MRNA DOMAIN-CONTAINING PROTEIN 2"/>
    <property type="match status" value="1"/>
</dbReference>
<protein>
    <submittedName>
        <fullName evidence="2">Uncharacterized protein</fullName>
    </submittedName>
</protein>
<dbReference type="SUPFAM" id="SSF48464">
    <property type="entry name" value="ENTH/VHS domain"/>
    <property type="match status" value="1"/>
</dbReference>
<feature type="region of interest" description="Disordered" evidence="1">
    <location>
        <begin position="263"/>
        <end position="293"/>
    </location>
</feature>
<keyword evidence="3" id="KW-1185">Reference proteome</keyword>